<protein>
    <recommendedName>
        <fullName evidence="3">Type 2 lantibiotic</fullName>
    </recommendedName>
</protein>
<accession>A0AAJ1EQM9</accession>
<comment type="caution">
    <text evidence="1">The sequence shown here is derived from an EMBL/GenBank/DDBJ whole genome shotgun (WGS) entry which is preliminary data.</text>
</comment>
<dbReference type="RefSeq" id="WP_173879238.1">
    <property type="nucleotide sequence ID" value="NZ_JAAIMT010000019.1"/>
</dbReference>
<name>A0AAJ1EQM9_MEDGN</name>
<dbReference type="Proteomes" id="UP001297422">
    <property type="component" value="Unassembled WGS sequence"/>
</dbReference>
<evidence type="ECO:0000313" key="2">
    <source>
        <dbReference type="Proteomes" id="UP001297422"/>
    </source>
</evidence>
<proteinExistence type="predicted"/>
<organism evidence="1 2">
    <name type="scientific">Mediterraneibacter gnavus</name>
    <name type="common">Ruminococcus gnavus</name>
    <dbReference type="NCBI Taxonomy" id="33038"/>
    <lineage>
        <taxon>Bacteria</taxon>
        <taxon>Bacillati</taxon>
        <taxon>Bacillota</taxon>
        <taxon>Clostridia</taxon>
        <taxon>Lachnospirales</taxon>
        <taxon>Lachnospiraceae</taxon>
        <taxon>Mediterraneibacter</taxon>
    </lineage>
</organism>
<evidence type="ECO:0008006" key="3">
    <source>
        <dbReference type="Google" id="ProtNLM"/>
    </source>
</evidence>
<sequence length="69" mass="6997">MKENLNMDELNKMSDIGSADSDGQIAPASIGTSIAATITVCSKVSAATLATVQITLTLSDAFSCGKGCK</sequence>
<dbReference type="AlphaFoldDB" id="A0AAJ1EQM9"/>
<dbReference type="EMBL" id="JAJBNC010000011">
    <property type="protein sequence ID" value="MCB5493672.1"/>
    <property type="molecule type" value="Genomic_DNA"/>
</dbReference>
<evidence type="ECO:0000313" key="1">
    <source>
        <dbReference type="EMBL" id="MCB5493672.1"/>
    </source>
</evidence>
<reference evidence="1" key="1">
    <citation type="submission" date="2021-10" db="EMBL/GenBank/DDBJ databases">
        <title>Collection of gut derived symbiotic bacterial strains cultured from healthy donors.</title>
        <authorList>
            <person name="Lin H."/>
            <person name="Littmann E."/>
            <person name="Claire K."/>
            <person name="Pamer E."/>
        </authorList>
    </citation>
    <scope>NUCLEOTIDE SEQUENCE</scope>
    <source>
        <strain evidence="1">MSK.23.4</strain>
    </source>
</reference>
<gene>
    <name evidence="1" type="ORF">LIQ10_07950</name>
</gene>